<keyword evidence="3" id="KW-1133">Transmembrane helix</keyword>
<dbReference type="PANTHER" id="PTHR45982:SF1">
    <property type="entry name" value="REGULATOR OF CHROMOSOME CONDENSATION"/>
    <property type="match status" value="1"/>
</dbReference>
<protein>
    <submittedName>
        <fullName evidence="4">Uncharacterized protein</fullName>
    </submittedName>
</protein>
<dbReference type="EMBL" id="BLLK01000051">
    <property type="protein sequence ID" value="GFH55854.1"/>
    <property type="molecule type" value="Genomic_DNA"/>
</dbReference>
<dbReference type="InterPro" id="IPR009091">
    <property type="entry name" value="RCC1/BLIP-II"/>
</dbReference>
<sequence length="946" mass="103797">MNITKYSFGRSHICIVINEKVQCVGRGDLYQLGNAEKLSSKKFVFAHVWDAYDIDFIQCIRDKTYVISNGDVYYVGQTWGTWAGGWSELKPRPFQIQELENIVAIKGGMNLTCALNQEGALFCWWGDLPSYNAENDQLHNGFSDTPRLIVGPPIDERRVLHFAVANETVCYYMSDQTIVCSGNNDANQLGGLVSPTDIGKVKKLVAGRYHFCALLEDGQVYCWGGAGDKLRNIDSTMPNPTLMIDGIQDVRAAFNTTFARKNNDDTLYGWGKNSLYQLGFFPDKPLEEKLYESIPIPAASSDIIPYKDVLSYHLTFSTAHAILKDGRIASWGSNIHDLLGNETANDWALLPDVVFMDIAEEPDVSISSRPTSSTQPTFAPTAHSSFSPSSRPSISRKSYTPTTSSPTINTGISTYSFGPRHICIVIEGKVRCVGSGYSFVLGNEVGSYQGWNQFISAHVWDSYAIDAILCTGSKTCVISEGKVYCIGNNVVRKKYGGLTTWGVESLPTPFLIRDIDNIFEIDGGDDIVCGLQRGGAFFCWGILPYKASNGQFYESNTDPPEMILDGTKLETKVARFAVADDAICYYLENRNTQCFGRNRYGELGGLVDPAYIGEVSKLIAGAHHFCALLANGNVLCWGTMGENLKITTPTLIMTDVVDISTSSSIDSDYFAGNVVSISSTSFARKNNGALYGWGDNNWNQFGTCEAKFRETPSLFNLVGITSDEIESVHLTDRTSHAILNDGRIAAWGMNWHNTLGDGKSSRYTTVVSPPTFMNLFYQATPIPSSIPFRCPTTARPSFRPSFAPSKSNTIRSELTILPTIESTSESDLSSPTTIVISSLVVVLTLTLIVGFAIYYQRRNRGNQNDLHRNNINPGTADPNFIPTAFNITPIAPAIAVPVTDTVHLSAKIVETNEAITSNAIPSRLTLSDHPIPSAPPLESNDNIRTA</sequence>
<dbReference type="InterPro" id="IPR051553">
    <property type="entry name" value="Ran_GTPase-activating"/>
</dbReference>
<dbReference type="SUPFAM" id="SSF50985">
    <property type="entry name" value="RCC1/BLIP-II"/>
    <property type="match status" value="2"/>
</dbReference>
<evidence type="ECO:0000313" key="4">
    <source>
        <dbReference type="EMBL" id="GFH55854.1"/>
    </source>
</evidence>
<feature type="repeat" description="RCC1" evidence="1">
    <location>
        <begin position="688"/>
        <end position="733"/>
    </location>
</feature>
<dbReference type="InterPro" id="IPR000408">
    <property type="entry name" value="Reg_chr_condens"/>
</dbReference>
<accession>A0AAD3D197</accession>
<evidence type="ECO:0000256" key="1">
    <source>
        <dbReference type="PROSITE-ProRule" id="PRU00235"/>
    </source>
</evidence>
<evidence type="ECO:0000256" key="2">
    <source>
        <dbReference type="SAM" id="MobiDB-lite"/>
    </source>
</evidence>
<name>A0AAD3D197_9STRA</name>
<proteinExistence type="predicted"/>
<keyword evidence="5" id="KW-1185">Reference proteome</keyword>
<dbReference type="PANTHER" id="PTHR45982">
    <property type="entry name" value="REGULATOR OF CHROMOSOME CONDENSATION"/>
    <property type="match status" value="1"/>
</dbReference>
<dbReference type="PROSITE" id="PS50012">
    <property type="entry name" value="RCC1_3"/>
    <property type="match status" value="1"/>
</dbReference>
<reference evidence="4 5" key="1">
    <citation type="journal article" date="2021" name="Sci. Rep.">
        <title>The genome of the diatom Chaetoceros tenuissimus carries an ancient integrated fragment of an extant virus.</title>
        <authorList>
            <person name="Hongo Y."/>
            <person name="Kimura K."/>
            <person name="Takaki Y."/>
            <person name="Yoshida Y."/>
            <person name="Baba S."/>
            <person name="Kobayashi G."/>
            <person name="Nagasaki K."/>
            <person name="Hano T."/>
            <person name="Tomaru Y."/>
        </authorList>
    </citation>
    <scope>NUCLEOTIDE SEQUENCE [LARGE SCALE GENOMIC DNA]</scope>
    <source>
        <strain evidence="4 5">NIES-3715</strain>
    </source>
</reference>
<dbReference type="PRINTS" id="PR00633">
    <property type="entry name" value="RCCNDNSATION"/>
</dbReference>
<feature type="region of interest" description="Disordered" evidence="2">
    <location>
        <begin position="365"/>
        <end position="405"/>
    </location>
</feature>
<dbReference type="Proteomes" id="UP001054902">
    <property type="component" value="Unassembled WGS sequence"/>
</dbReference>
<dbReference type="Pfam" id="PF13540">
    <property type="entry name" value="RCC1_2"/>
    <property type="match status" value="2"/>
</dbReference>
<comment type="caution">
    <text evidence="4">The sequence shown here is derived from an EMBL/GenBank/DDBJ whole genome shotgun (WGS) entry which is preliminary data.</text>
</comment>
<dbReference type="Gene3D" id="2.130.10.30">
    <property type="entry name" value="Regulator of chromosome condensation 1/beta-lactamase-inhibitor protein II"/>
    <property type="match status" value="4"/>
</dbReference>
<evidence type="ECO:0000256" key="3">
    <source>
        <dbReference type="SAM" id="Phobius"/>
    </source>
</evidence>
<keyword evidence="3" id="KW-0472">Membrane</keyword>
<feature type="compositionally biased region" description="Polar residues" evidence="2">
    <location>
        <begin position="365"/>
        <end position="378"/>
    </location>
</feature>
<organism evidence="4 5">
    <name type="scientific">Chaetoceros tenuissimus</name>
    <dbReference type="NCBI Taxonomy" id="426638"/>
    <lineage>
        <taxon>Eukaryota</taxon>
        <taxon>Sar</taxon>
        <taxon>Stramenopiles</taxon>
        <taxon>Ochrophyta</taxon>
        <taxon>Bacillariophyta</taxon>
        <taxon>Coscinodiscophyceae</taxon>
        <taxon>Chaetocerotophycidae</taxon>
        <taxon>Chaetocerotales</taxon>
        <taxon>Chaetocerotaceae</taxon>
        <taxon>Chaetoceros</taxon>
    </lineage>
</organism>
<feature type="region of interest" description="Disordered" evidence="2">
    <location>
        <begin position="926"/>
        <end position="946"/>
    </location>
</feature>
<keyword evidence="3" id="KW-0812">Transmembrane</keyword>
<feature type="compositionally biased region" description="Low complexity" evidence="2">
    <location>
        <begin position="384"/>
        <end position="398"/>
    </location>
</feature>
<feature type="transmembrane region" description="Helical" evidence="3">
    <location>
        <begin position="834"/>
        <end position="855"/>
    </location>
</feature>
<gene>
    <name evidence="4" type="ORF">CTEN210_12330</name>
</gene>
<dbReference type="AlphaFoldDB" id="A0AAD3D197"/>
<evidence type="ECO:0000313" key="5">
    <source>
        <dbReference type="Proteomes" id="UP001054902"/>
    </source>
</evidence>